<proteinExistence type="predicted"/>
<comment type="caution">
    <text evidence="2">The sequence shown here is derived from an EMBL/GenBank/DDBJ whole genome shotgun (WGS) entry which is preliminary data.</text>
</comment>
<feature type="region of interest" description="Disordered" evidence="1">
    <location>
        <begin position="233"/>
        <end position="285"/>
    </location>
</feature>
<gene>
    <name evidence="2" type="ORF">HGA15_05630</name>
</gene>
<dbReference type="Proteomes" id="UP000570678">
    <property type="component" value="Unassembled WGS sequence"/>
</dbReference>
<feature type="compositionally biased region" description="Low complexity" evidence="1">
    <location>
        <begin position="239"/>
        <end position="282"/>
    </location>
</feature>
<sequence>MDLHKLFYQHNGLNEDAFRRSADALRIVIDRVAAERNQQAVYAQTIPTVWWGEAATAASNMMATQLELSAADLDIVRKVHEEMDAAPQALRKALAIEADAAAGISVGDDIKVDNKTPEDIDSIITFAHGYGWSSSLGSDTLVDKMNRIFPECAQSGHTLMIVQPGGDDPEHTYNGKMKARCISWLNDTFKREYEENLGEFIGACDRTNQDLANAYNELANAFAKLNGTKYPCPKVSQSPQTTNPAGTTTGQPTGTGTPTTTGTPSTTTAPSTTTPSTTTANTDNPLSTIAALGTQLASSGIGTQVTEGLNSLVSSATQQITSTLEQLREQAEDVLDPGDDEEPDKDLDGDGNPDKDADGDGKPDTEDDKGVEFNGQSYKLEVGSDGQLKLVVDSSTGDPVTYKIEVGPDGKPAIVSEDSPGETVPPETENQQPTNPPAGVPGAPSGKQQEDGEHQPQSYPPPQQPEEEATEPELSAPPPAPPVDTGAQLAEAGPL</sequence>
<evidence type="ECO:0000256" key="1">
    <source>
        <dbReference type="SAM" id="MobiDB-lite"/>
    </source>
</evidence>
<accession>A0A846YD27</accession>
<feature type="region of interest" description="Disordered" evidence="1">
    <location>
        <begin position="333"/>
        <end position="495"/>
    </location>
</feature>
<dbReference type="EMBL" id="JAAXOT010000002">
    <property type="protein sequence ID" value="NKY55652.1"/>
    <property type="molecule type" value="Genomic_DNA"/>
</dbReference>
<feature type="compositionally biased region" description="Acidic residues" evidence="1">
    <location>
        <begin position="333"/>
        <end position="345"/>
    </location>
</feature>
<dbReference type="RefSeq" id="WP_157116386.1">
    <property type="nucleotide sequence ID" value="NZ_JAAXOT010000002.1"/>
</dbReference>
<dbReference type="AlphaFoldDB" id="A0A846YD27"/>
<protein>
    <submittedName>
        <fullName evidence="2">Uncharacterized protein</fullName>
    </submittedName>
</protein>
<organism evidence="2 3">
    <name type="scientific">Nocardia flavorosea</name>
    <dbReference type="NCBI Taxonomy" id="53429"/>
    <lineage>
        <taxon>Bacteria</taxon>
        <taxon>Bacillati</taxon>
        <taxon>Actinomycetota</taxon>
        <taxon>Actinomycetes</taxon>
        <taxon>Mycobacteriales</taxon>
        <taxon>Nocardiaceae</taxon>
        <taxon>Nocardia</taxon>
    </lineage>
</organism>
<evidence type="ECO:0000313" key="3">
    <source>
        <dbReference type="Proteomes" id="UP000570678"/>
    </source>
</evidence>
<reference evidence="2 3" key="1">
    <citation type="submission" date="2020-04" db="EMBL/GenBank/DDBJ databases">
        <title>MicrobeNet Type strains.</title>
        <authorList>
            <person name="Nicholson A.C."/>
        </authorList>
    </citation>
    <scope>NUCLEOTIDE SEQUENCE [LARGE SCALE GENOMIC DNA]</scope>
    <source>
        <strain evidence="2 3">JCM 3332</strain>
    </source>
</reference>
<keyword evidence="3" id="KW-1185">Reference proteome</keyword>
<evidence type="ECO:0000313" key="2">
    <source>
        <dbReference type="EMBL" id="NKY55652.1"/>
    </source>
</evidence>
<name>A0A846YD27_9NOCA</name>
<feature type="compositionally biased region" description="Basic and acidic residues" evidence="1">
    <location>
        <begin position="346"/>
        <end position="371"/>
    </location>
</feature>